<dbReference type="GO" id="GO:0004594">
    <property type="term" value="F:pantothenate kinase activity"/>
    <property type="evidence" value="ECO:0007669"/>
    <property type="project" value="TreeGrafter"/>
</dbReference>
<gene>
    <name evidence="5" type="ORF">MKK02DRAFT_21144</name>
</gene>
<feature type="compositionally biased region" description="Low complexity" evidence="4">
    <location>
        <begin position="186"/>
        <end position="195"/>
    </location>
</feature>
<dbReference type="RefSeq" id="XP_052941568.1">
    <property type="nucleotide sequence ID" value="XM_053086367.1"/>
</dbReference>
<dbReference type="InterPro" id="IPR004567">
    <property type="entry name" value="Type_II_PanK"/>
</dbReference>
<proteinExistence type="predicted"/>
<keyword evidence="3" id="KW-0173">Coenzyme A biosynthesis</keyword>
<keyword evidence="6" id="KW-1185">Reference proteome</keyword>
<dbReference type="PANTHER" id="PTHR12280">
    <property type="entry name" value="PANTOTHENATE KINASE"/>
    <property type="match status" value="1"/>
</dbReference>
<name>A0AA38H145_9TREE</name>
<dbReference type="FunFam" id="3.30.420.40:FF:000115">
    <property type="entry name" value="Pantothenate kinase PanK"/>
    <property type="match status" value="1"/>
</dbReference>
<dbReference type="SUPFAM" id="SSF53067">
    <property type="entry name" value="Actin-like ATPase domain"/>
    <property type="match status" value="2"/>
</dbReference>
<feature type="region of interest" description="Disordered" evidence="4">
    <location>
        <begin position="321"/>
        <end position="362"/>
    </location>
</feature>
<keyword evidence="5" id="KW-0418">Kinase</keyword>
<dbReference type="PANTHER" id="PTHR12280:SF20">
    <property type="entry name" value="4'-PHOSPHOPANTETHEINE PHOSPHATASE"/>
    <property type="match status" value="1"/>
</dbReference>
<organism evidence="5 6">
    <name type="scientific">Dioszegia hungarica</name>
    <dbReference type="NCBI Taxonomy" id="4972"/>
    <lineage>
        <taxon>Eukaryota</taxon>
        <taxon>Fungi</taxon>
        <taxon>Dikarya</taxon>
        <taxon>Basidiomycota</taxon>
        <taxon>Agaricomycotina</taxon>
        <taxon>Tremellomycetes</taxon>
        <taxon>Tremellales</taxon>
        <taxon>Bulleribasidiaceae</taxon>
        <taxon>Dioszegia</taxon>
    </lineage>
</organism>
<feature type="region of interest" description="Disordered" evidence="4">
    <location>
        <begin position="1"/>
        <end position="40"/>
    </location>
</feature>
<keyword evidence="5" id="KW-0808">Transferase</keyword>
<dbReference type="InterPro" id="IPR043129">
    <property type="entry name" value="ATPase_NBD"/>
</dbReference>
<dbReference type="GO" id="GO:0005634">
    <property type="term" value="C:nucleus"/>
    <property type="evidence" value="ECO:0007669"/>
    <property type="project" value="TreeGrafter"/>
</dbReference>
<protein>
    <submittedName>
        <fullName evidence="5">Pantothenate kinase</fullName>
    </submittedName>
</protein>
<comment type="caution">
    <text evidence="5">The sequence shown here is derived from an EMBL/GenBank/DDBJ whole genome shotgun (WGS) entry which is preliminary data.</text>
</comment>
<dbReference type="GeneID" id="77725568"/>
<evidence type="ECO:0000256" key="1">
    <source>
        <dbReference type="ARBA" id="ARBA00022741"/>
    </source>
</evidence>
<accession>A0AA38H145</accession>
<evidence type="ECO:0000313" key="6">
    <source>
        <dbReference type="Proteomes" id="UP001164286"/>
    </source>
</evidence>
<evidence type="ECO:0000256" key="4">
    <source>
        <dbReference type="SAM" id="MobiDB-lite"/>
    </source>
</evidence>
<dbReference type="Pfam" id="PF03630">
    <property type="entry name" value="Fumble"/>
    <property type="match status" value="1"/>
</dbReference>
<evidence type="ECO:0000256" key="2">
    <source>
        <dbReference type="ARBA" id="ARBA00022840"/>
    </source>
</evidence>
<feature type="compositionally biased region" description="Low complexity" evidence="4">
    <location>
        <begin position="1"/>
        <end position="16"/>
    </location>
</feature>
<dbReference type="Gene3D" id="3.30.420.510">
    <property type="match status" value="1"/>
</dbReference>
<evidence type="ECO:0000256" key="3">
    <source>
        <dbReference type="ARBA" id="ARBA00022993"/>
    </source>
</evidence>
<feature type="compositionally biased region" description="Low complexity" evidence="4">
    <location>
        <begin position="106"/>
        <end position="126"/>
    </location>
</feature>
<dbReference type="GO" id="GO:0005829">
    <property type="term" value="C:cytosol"/>
    <property type="evidence" value="ECO:0007669"/>
    <property type="project" value="TreeGrafter"/>
</dbReference>
<dbReference type="GO" id="GO:0005524">
    <property type="term" value="F:ATP binding"/>
    <property type="evidence" value="ECO:0007669"/>
    <property type="project" value="UniProtKB-KW"/>
</dbReference>
<feature type="region of interest" description="Disordered" evidence="4">
    <location>
        <begin position="559"/>
        <end position="582"/>
    </location>
</feature>
<dbReference type="AlphaFoldDB" id="A0AA38H145"/>
<feature type="region of interest" description="Disordered" evidence="4">
    <location>
        <begin position="178"/>
        <end position="209"/>
    </location>
</feature>
<keyword evidence="2" id="KW-0067">ATP-binding</keyword>
<reference evidence="5" key="1">
    <citation type="journal article" date="2022" name="G3 (Bethesda)">
        <title>High quality genome of the basidiomycete yeast Dioszegia hungarica PDD-24b-2 isolated from cloud water.</title>
        <authorList>
            <person name="Jarrige D."/>
            <person name="Haridas S."/>
            <person name="Bleykasten-Grosshans C."/>
            <person name="Joly M."/>
            <person name="Nadalig T."/>
            <person name="Sancelme M."/>
            <person name="Vuilleumier S."/>
            <person name="Grigoriev I.V."/>
            <person name="Amato P."/>
            <person name="Bringel F."/>
        </authorList>
    </citation>
    <scope>NUCLEOTIDE SEQUENCE</scope>
    <source>
        <strain evidence="5">PDD-24b-2</strain>
    </source>
</reference>
<feature type="region of interest" description="Disordered" evidence="4">
    <location>
        <begin position="106"/>
        <end position="156"/>
    </location>
</feature>
<dbReference type="Proteomes" id="UP001164286">
    <property type="component" value="Unassembled WGS sequence"/>
</dbReference>
<dbReference type="EMBL" id="JAKWFO010000016">
    <property type="protein sequence ID" value="KAI9631791.1"/>
    <property type="molecule type" value="Genomic_DNA"/>
</dbReference>
<keyword evidence="1" id="KW-0547">Nucleotide-binding</keyword>
<dbReference type="Gene3D" id="3.30.420.40">
    <property type="match status" value="1"/>
</dbReference>
<evidence type="ECO:0000313" key="5">
    <source>
        <dbReference type="EMBL" id="KAI9631791.1"/>
    </source>
</evidence>
<sequence>MQAAPAPASAPSRSPLTSPPSAAPPRLHNPRLPADKPDISIPQARRIAVDTTGAQIVQEESVATRDSRGIYLPHYIEPVSHIAIDIGGSLAKVVYFTRSSAPIIHTPPATTPSSPFLPPSQSVSSPNAAASTSRLPDEDDPSLSPSAETRLPTVNGALKPQALVEDYLSVPKRSSAASHRFNHSVSSSSTSAPAPRTRDRRFSSSPQLPQPLPGGLLNFARFETANIDDLIRWLADLIHTSAAANRVSVERMKSTVKVMVTGGGAYMYNDRLATELGVEVVREEEMESLILGLGFVARIPEEVFWFSEELVWKVIQAGPPPTPSLPRCPTSGATRTRKTLPTPPQYSVTFATPSSDPSEEPEPNFPCLVVNIGSGVSIVRVDEDGGFERVSGTSLGGGTLWGLLSLLTDARSFDEMLLLSEQGDNTEVDMLVGDIYGSDYSKIGLKSSTIASTFGKVFKKGQTADERKKGIRQEDVARSLLYAISNNIGHVAYMNAAKYGLNKVFFSGCFIRGHASTISTLSYAIRFWSKGTMRACFLRHEGFLGAIGAWIKNVEQLEETDGPNGMHTEGDSDTPGGVKQSI</sequence>
<dbReference type="GO" id="GO:0015937">
    <property type="term" value="P:coenzyme A biosynthetic process"/>
    <property type="evidence" value="ECO:0007669"/>
    <property type="project" value="UniProtKB-KW"/>
</dbReference>